<keyword evidence="1" id="KW-0472">Membrane</keyword>
<name>A0AAN9EQ05_CROPI</name>
<keyword evidence="2" id="KW-0732">Signal</keyword>
<dbReference type="EMBL" id="JAYWIO010000005">
    <property type="protein sequence ID" value="KAK7261357.1"/>
    <property type="molecule type" value="Genomic_DNA"/>
</dbReference>
<sequence length="139" mass="14830">MNPIGFSFIFLLSQSLFSIVIAQERAPHGLAYESPEAFPPSAYNFFHPNATKPETKDPCGKSKCSPLPLAAQVEATQIHEIKGSTSEKGGNQIGAAGVVAGIIFGVAFGVLLAMGVYHVRAIRRNNISKANNNSVQPYV</sequence>
<accession>A0AAN9EQ05</accession>
<feature type="transmembrane region" description="Helical" evidence="1">
    <location>
        <begin position="93"/>
        <end position="119"/>
    </location>
</feature>
<dbReference type="Proteomes" id="UP001372338">
    <property type="component" value="Unassembled WGS sequence"/>
</dbReference>
<feature type="chain" id="PRO_5042815339" description="Transmembrane protein" evidence="2">
    <location>
        <begin position="23"/>
        <end position="139"/>
    </location>
</feature>
<evidence type="ECO:0000313" key="4">
    <source>
        <dbReference type="Proteomes" id="UP001372338"/>
    </source>
</evidence>
<evidence type="ECO:0008006" key="5">
    <source>
        <dbReference type="Google" id="ProtNLM"/>
    </source>
</evidence>
<organism evidence="3 4">
    <name type="scientific">Crotalaria pallida</name>
    <name type="common">Smooth rattlebox</name>
    <name type="synonym">Crotalaria striata</name>
    <dbReference type="NCBI Taxonomy" id="3830"/>
    <lineage>
        <taxon>Eukaryota</taxon>
        <taxon>Viridiplantae</taxon>
        <taxon>Streptophyta</taxon>
        <taxon>Embryophyta</taxon>
        <taxon>Tracheophyta</taxon>
        <taxon>Spermatophyta</taxon>
        <taxon>Magnoliopsida</taxon>
        <taxon>eudicotyledons</taxon>
        <taxon>Gunneridae</taxon>
        <taxon>Pentapetalae</taxon>
        <taxon>rosids</taxon>
        <taxon>fabids</taxon>
        <taxon>Fabales</taxon>
        <taxon>Fabaceae</taxon>
        <taxon>Papilionoideae</taxon>
        <taxon>50 kb inversion clade</taxon>
        <taxon>genistoids sensu lato</taxon>
        <taxon>core genistoids</taxon>
        <taxon>Crotalarieae</taxon>
        <taxon>Crotalaria</taxon>
    </lineage>
</organism>
<dbReference type="PANTHER" id="PTHR35718:SF1">
    <property type="entry name" value="EXPRESSED PROTEIN"/>
    <property type="match status" value="1"/>
</dbReference>
<feature type="signal peptide" evidence="2">
    <location>
        <begin position="1"/>
        <end position="22"/>
    </location>
</feature>
<keyword evidence="4" id="KW-1185">Reference proteome</keyword>
<evidence type="ECO:0000313" key="3">
    <source>
        <dbReference type="EMBL" id="KAK7261357.1"/>
    </source>
</evidence>
<keyword evidence="1" id="KW-1133">Transmembrane helix</keyword>
<reference evidence="3 4" key="1">
    <citation type="submission" date="2024-01" db="EMBL/GenBank/DDBJ databases">
        <title>The genomes of 5 underutilized Papilionoideae crops provide insights into root nodulation and disease resistanc.</title>
        <authorList>
            <person name="Yuan L."/>
        </authorList>
    </citation>
    <scope>NUCLEOTIDE SEQUENCE [LARGE SCALE GENOMIC DNA]</scope>
    <source>
        <strain evidence="3">ZHUSHIDOU_FW_LH</strain>
        <tissue evidence="3">Leaf</tissue>
    </source>
</reference>
<proteinExistence type="predicted"/>
<gene>
    <name evidence="3" type="ORF">RIF29_27666</name>
</gene>
<dbReference type="AlphaFoldDB" id="A0AAN9EQ05"/>
<dbReference type="PANTHER" id="PTHR35718">
    <property type="entry name" value="EXPRESSED PROTEIN"/>
    <property type="match status" value="1"/>
</dbReference>
<keyword evidence="1" id="KW-0812">Transmembrane</keyword>
<evidence type="ECO:0000256" key="2">
    <source>
        <dbReference type="SAM" id="SignalP"/>
    </source>
</evidence>
<comment type="caution">
    <text evidence="3">The sequence shown here is derived from an EMBL/GenBank/DDBJ whole genome shotgun (WGS) entry which is preliminary data.</text>
</comment>
<evidence type="ECO:0000256" key="1">
    <source>
        <dbReference type="SAM" id="Phobius"/>
    </source>
</evidence>
<protein>
    <recommendedName>
        <fullName evidence="5">Transmembrane protein</fullName>
    </recommendedName>
</protein>